<evidence type="ECO:0000259" key="8">
    <source>
        <dbReference type="PROSITE" id="PS51085"/>
    </source>
</evidence>
<protein>
    <submittedName>
        <fullName evidence="10">PDR/VanB family oxidoreductase</fullName>
        <ecNumber evidence="10">1.-.-.-</ecNumber>
    </submittedName>
</protein>
<dbReference type="InterPro" id="IPR001041">
    <property type="entry name" value="2Fe-2S_ferredoxin-type"/>
</dbReference>
<dbReference type="PRINTS" id="PR00409">
    <property type="entry name" value="PHDIOXRDTASE"/>
</dbReference>
<keyword evidence="11" id="KW-1185">Reference proteome</keyword>
<evidence type="ECO:0000256" key="4">
    <source>
        <dbReference type="ARBA" id="ARBA00022723"/>
    </source>
</evidence>
<dbReference type="InterPro" id="IPR017927">
    <property type="entry name" value="FAD-bd_FR_type"/>
</dbReference>
<dbReference type="SUPFAM" id="SSF54292">
    <property type="entry name" value="2Fe-2S ferredoxin-like"/>
    <property type="match status" value="1"/>
</dbReference>
<name>A0ABV3FXN5_9NOCA</name>
<keyword evidence="4" id="KW-0479">Metal-binding</keyword>
<dbReference type="SUPFAM" id="SSF52343">
    <property type="entry name" value="Ferredoxin reductase-like, C-terminal NADP-linked domain"/>
    <property type="match status" value="1"/>
</dbReference>
<dbReference type="EC" id="1.-.-.-" evidence="10"/>
<keyword evidence="3" id="KW-0001">2Fe-2S</keyword>
<dbReference type="Pfam" id="PF00111">
    <property type="entry name" value="Fer2"/>
    <property type="match status" value="1"/>
</dbReference>
<dbReference type="RefSeq" id="WP_357785706.1">
    <property type="nucleotide sequence ID" value="NZ_JBFAKC010000009.1"/>
</dbReference>
<dbReference type="Gene3D" id="3.10.20.30">
    <property type="match status" value="1"/>
</dbReference>
<dbReference type="PANTHER" id="PTHR47354:SF1">
    <property type="entry name" value="CARNITINE MONOOXYGENASE REDUCTASE SUBUNIT"/>
    <property type="match status" value="1"/>
</dbReference>
<dbReference type="Pfam" id="PF00175">
    <property type="entry name" value="NAD_binding_1"/>
    <property type="match status" value="1"/>
</dbReference>
<proteinExistence type="predicted"/>
<evidence type="ECO:0000256" key="3">
    <source>
        <dbReference type="ARBA" id="ARBA00022714"/>
    </source>
</evidence>
<evidence type="ECO:0000256" key="7">
    <source>
        <dbReference type="ARBA" id="ARBA00023014"/>
    </source>
</evidence>
<dbReference type="PROSITE" id="PS00197">
    <property type="entry name" value="2FE2S_FER_1"/>
    <property type="match status" value="1"/>
</dbReference>
<keyword evidence="7" id="KW-0411">Iron-sulfur</keyword>
<dbReference type="PANTHER" id="PTHR47354">
    <property type="entry name" value="NADH OXIDOREDUCTASE HCR"/>
    <property type="match status" value="1"/>
</dbReference>
<dbReference type="EMBL" id="JBFAKC010000009">
    <property type="protein sequence ID" value="MEV0709951.1"/>
    <property type="molecule type" value="Genomic_DNA"/>
</dbReference>
<dbReference type="GO" id="GO:0016491">
    <property type="term" value="F:oxidoreductase activity"/>
    <property type="evidence" value="ECO:0007669"/>
    <property type="project" value="UniProtKB-KW"/>
</dbReference>
<dbReference type="Gene3D" id="3.40.50.80">
    <property type="entry name" value="Nucleotide-binding domain of ferredoxin-NADP reductase (FNR) module"/>
    <property type="match status" value="1"/>
</dbReference>
<dbReference type="InterPro" id="IPR017938">
    <property type="entry name" value="Riboflavin_synthase-like_b-brl"/>
</dbReference>
<dbReference type="InterPro" id="IPR039261">
    <property type="entry name" value="FNR_nucleotide-bd"/>
</dbReference>
<dbReference type="CDD" id="cd00207">
    <property type="entry name" value="fer2"/>
    <property type="match status" value="1"/>
</dbReference>
<accession>A0ABV3FXN5</accession>
<dbReference type="Gene3D" id="2.40.30.10">
    <property type="entry name" value="Translation factors"/>
    <property type="match status" value="1"/>
</dbReference>
<evidence type="ECO:0000256" key="2">
    <source>
        <dbReference type="ARBA" id="ARBA00022630"/>
    </source>
</evidence>
<feature type="domain" description="FAD-binding FR-type" evidence="9">
    <location>
        <begin position="1"/>
        <end position="103"/>
    </location>
</feature>
<dbReference type="InterPro" id="IPR036010">
    <property type="entry name" value="2Fe-2S_ferredoxin-like_sf"/>
</dbReference>
<dbReference type="InterPro" id="IPR012675">
    <property type="entry name" value="Beta-grasp_dom_sf"/>
</dbReference>
<evidence type="ECO:0000256" key="6">
    <source>
        <dbReference type="ARBA" id="ARBA00023004"/>
    </source>
</evidence>
<evidence type="ECO:0000313" key="11">
    <source>
        <dbReference type="Proteomes" id="UP001551695"/>
    </source>
</evidence>
<comment type="cofactor">
    <cofactor evidence="1">
        <name>FAD</name>
        <dbReference type="ChEBI" id="CHEBI:57692"/>
    </cofactor>
</comment>
<keyword evidence="6" id="KW-0408">Iron</keyword>
<keyword evidence="5 10" id="KW-0560">Oxidoreductase</keyword>
<organism evidence="10 11">
    <name type="scientific">Nocardia aurea</name>
    <dbReference type="NCBI Taxonomy" id="2144174"/>
    <lineage>
        <taxon>Bacteria</taxon>
        <taxon>Bacillati</taxon>
        <taxon>Actinomycetota</taxon>
        <taxon>Actinomycetes</taxon>
        <taxon>Mycobacteriales</taxon>
        <taxon>Nocardiaceae</taxon>
        <taxon>Nocardia</taxon>
    </lineage>
</organism>
<keyword evidence="2" id="KW-0285">Flavoprotein</keyword>
<evidence type="ECO:0000259" key="9">
    <source>
        <dbReference type="PROSITE" id="PS51384"/>
    </source>
</evidence>
<dbReference type="InterPro" id="IPR001433">
    <property type="entry name" value="OxRdtase_FAD/NAD-bd"/>
</dbReference>
<sequence>MTDLPVRITARRDVATAVFALELAAVDGGELPSWSPGAHIDVAVGVLGVRQYSLCGDPADRQRWRIAILREPDGRGGSDLLHRTAHPDSELRVSLPRNNFELKTEDRYLFIAGGIGITPILPMVAAAARSGTPWELHYGARTRRHMAFVDDIARRYPHAKLVAQDVDGLLPLTAILDERADATVYCCGPEPLLDAVETAGAQRGITVRTERFVPRAVDTTADRAFDIELARDGRTLRVGARQSIVDVLESAGVSVVTSCREGTCGSCETLVVAGEIEHRDSILTDEERARGETIMLCVSRAGSDLLVLDL</sequence>
<dbReference type="CDD" id="cd06185">
    <property type="entry name" value="PDR_like"/>
    <property type="match status" value="1"/>
</dbReference>
<evidence type="ECO:0000256" key="5">
    <source>
        <dbReference type="ARBA" id="ARBA00023002"/>
    </source>
</evidence>
<feature type="domain" description="2Fe-2S ferredoxin-type" evidence="8">
    <location>
        <begin position="225"/>
        <end position="310"/>
    </location>
</feature>
<evidence type="ECO:0000256" key="1">
    <source>
        <dbReference type="ARBA" id="ARBA00001974"/>
    </source>
</evidence>
<dbReference type="InterPro" id="IPR050415">
    <property type="entry name" value="MRET"/>
</dbReference>
<reference evidence="10 11" key="1">
    <citation type="submission" date="2024-06" db="EMBL/GenBank/DDBJ databases">
        <title>The Natural Products Discovery Center: Release of the First 8490 Sequenced Strains for Exploring Actinobacteria Biosynthetic Diversity.</title>
        <authorList>
            <person name="Kalkreuter E."/>
            <person name="Kautsar S.A."/>
            <person name="Yang D."/>
            <person name="Bader C.D."/>
            <person name="Teijaro C.N."/>
            <person name="Fluegel L."/>
            <person name="Davis C.M."/>
            <person name="Simpson J.R."/>
            <person name="Lauterbach L."/>
            <person name="Steele A.D."/>
            <person name="Gui C."/>
            <person name="Meng S."/>
            <person name="Li G."/>
            <person name="Viehrig K."/>
            <person name="Ye F."/>
            <person name="Su P."/>
            <person name="Kiefer A.F."/>
            <person name="Nichols A."/>
            <person name="Cepeda A.J."/>
            <person name="Yan W."/>
            <person name="Fan B."/>
            <person name="Jiang Y."/>
            <person name="Adhikari A."/>
            <person name="Zheng C.-J."/>
            <person name="Schuster L."/>
            <person name="Cowan T.M."/>
            <person name="Smanski M.J."/>
            <person name="Chevrette M.G."/>
            <person name="De Carvalho L.P.S."/>
            <person name="Shen B."/>
        </authorList>
    </citation>
    <scope>NUCLEOTIDE SEQUENCE [LARGE SCALE GENOMIC DNA]</scope>
    <source>
        <strain evidence="10 11">NPDC050403</strain>
    </source>
</reference>
<dbReference type="InterPro" id="IPR006058">
    <property type="entry name" value="2Fe2S_fd_BS"/>
</dbReference>
<evidence type="ECO:0000313" key="10">
    <source>
        <dbReference type="EMBL" id="MEV0709951.1"/>
    </source>
</evidence>
<gene>
    <name evidence="10" type="ORF">AB0I48_20515</name>
</gene>
<dbReference type="PROSITE" id="PS51085">
    <property type="entry name" value="2FE2S_FER_2"/>
    <property type="match status" value="1"/>
</dbReference>
<comment type="caution">
    <text evidence="10">The sequence shown here is derived from an EMBL/GenBank/DDBJ whole genome shotgun (WGS) entry which is preliminary data.</text>
</comment>
<dbReference type="PROSITE" id="PS51384">
    <property type="entry name" value="FAD_FR"/>
    <property type="match status" value="1"/>
</dbReference>
<dbReference type="Proteomes" id="UP001551695">
    <property type="component" value="Unassembled WGS sequence"/>
</dbReference>
<dbReference type="SUPFAM" id="SSF63380">
    <property type="entry name" value="Riboflavin synthase domain-like"/>
    <property type="match status" value="1"/>
</dbReference>